<dbReference type="PROSITE" id="PS50089">
    <property type="entry name" value="ZF_RING_2"/>
    <property type="match status" value="1"/>
</dbReference>
<keyword evidence="1" id="KW-0863">Zinc-finger</keyword>
<dbReference type="InterPro" id="IPR013083">
    <property type="entry name" value="Znf_RING/FYVE/PHD"/>
</dbReference>
<dbReference type="Pfam" id="PF13920">
    <property type="entry name" value="zf-C3HC4_3"/>
    <property type="match status" value="1"/>
</dbReference>
<accession>A0ABN9VLD8</accession>
<protein>
    <recommendedName>
        <fullName evidence="2">RING-type domain-containing protein</fullName>
    </recommendedName>
</protein>
<comment type="caution">
    <text evidence="3">The sequence shown here is derived from an EMBL/GenBank/DDBJ whole genome shotgun (WGS) entry which is preliminary data.</text>
</comment>
<organism evidence="3 4">
    <name type="scientific">Prorocentrum cordatum</name>
    <dbReference type="NCBI Taxonomy" id="2364126"/>
    <lineage>
        <taxon>Eukaryota</taxon>
        <taxon>Sar</taxon>
        <taxon>Alveolata</taxon>
        <taxon>Dinophyceae</taxon>
        <taxon>Prorocentrales</taxon>
        <taxon>Prorocentraceae</taxon>
        <taxon>Prorocentrum</taxon>
    </lineage>
</organism>
<keyword evidence="1" id="KW-0479">Metal-binding</keyword>
<dbReference type="Gene3D" id="3.30.40.10">
    <property type="entry name" value="Zinc/RING finger domain, C3HC4 (zinc finger)"/>
    <property type="match status" value="1"/>
</dbReference>
<evidence type="ECO:0000313" key="4">
    <source>
        <dbReference type="Proteomes" id="UP001189429"/>
    </source>
</evidence>
<dbReference type="EMBL" id="CAUYUJ010017362">
    <property type="protein sequence ID" value="CAK0874145.1"/>
    <property type="molecule type" value="Genomic_DNA"/>
</dbReference>
<reference evidence="3" key="1">
    <citation type="submission" date="2023-10" db="EMBL/GenBank/DDBJ databases">
        <authorList>
            <person name="Chen Y."/>
            <person name="Shah S."/>
            <person name="Dougan E. K."/>
            <person name="Thang M."/>
            <person name="Chan C."/>
        </authorList>
    </citation>
    <scope>NUCLEOTIDE SEQUENCE [LARGE SCALE GENOMIC DNA]</scope>
</reference>
<evidence type="ECO:0000259" key="2">
    <source>
        <dbReference type="PROSITE" id="PS50089"/>
    </source>
</evidence>
<evidence type="ECO:0000256" key="1">
    <source>
        <dbReference type="PROSITE-ProRule" id="PRU00175"/>
    </source>
</evidence>
<proteinExistence type="predicted"/>
<dbReference type="Proteomes" id="UP001189429">
    <property type="component" value="Unassembled WGS sequence"/>
</dbReference>
<evidence type="ECO:0000313" key="3">
    <source>
        <dbReference type="EMBL" id="CAK0874145.1"/>
    </source>
</evidence>
<keyword evidence="1" id="KW-0862">Zinc</keyword>
<sequence>MLMVASSDASAERTSTIRGLAETLVATASSSSCPCDGAGGGICTATARGGAGCRSSSRPGQVHPWTEEPSSMDLLRTRNRCRTSELENTGAAATAAAASAPRIGMTNVERRQDPFDQRRDRCPESSFRSYLDGECWICTAAGEASQWDMWVSCRHMFCSGCSSEMMQRRMPCPLCRQWSSTVVRGPRCLPAAAGHAAPVAQAAEAPASGSRALRTAETFTMGE</sequence>
<dbReference type="SUPFAM" id="SSF57850">
    <property type="entry name" value="RING/U-box"/>
    <property type="match status" value="1"/>
</dbReference>
<feature type="domain" description="RING-type" evidence="2">
    <location>
        <begin position="135"/>
        <end position="176"/>
    </location>
</feature>
<gene>
    <name evidence="3" type="ORF">PCOR1329_LOCUS59136</name>
</gene>
<keyword evidence="4" id="KW-1185">Reference proteome</keyword>
<name>A0ABN9VLD8_9DINO</name>
<dbReference type="InterPro" id="IPR001841">
    <property type="entry name" value="Znf_RING"/>
</dbReference>